<evidence type="ECO:0000313" key="3">
    <source>
        <dbReference type="EnsemblMetazoa" id="ISCW008150-PA"/>
    </source>
</evidence>
<feature type="region of interest" description="Disordered" evidence="1">
    <location>
        <begin position="1"/>
        <end position="118"/>
    </location>
</feature>
<dbReference type="Proteomes" id="UP000001555">
    <property type="component" value="Unassembled WGS sequence"/>
</dbReference>
<accession>B7PUM8</accession>
<proteinExistence type="predicted"/>
<dbReference type="OrthoDB" id="10064338at2759"/>
<feature type="compositionally biased region" description="Polar residues" evidence="1">
    <location>
        <begin position="80"/>
        <end position="90"/>
    </location>
</feature>
<evidence type="ECO:0000256" key="1">
    <source>
        <dbReference type="SAM" id="MobiDB-lite"/>
    </source>
</evidence>
<organism>
    <name type="scientific">Ixodes scapularis</name>
    <name type="common">Black-legged tick</name>
    <name type="synonym">Deer tick</name>
    <dbReference type="NCBI Taxonomy" id="6945"/>
    <lineage>
        <taxon>Eukaryota</taxon>
        <taxon>Metazoa</taxon>
        <taxon>Ecdysozoa</taxon>
        <taxon>Arthropoda</taxon>
        <taxon>Chelicerata</taxon>
        <taxon>Arachnida</taxon>
        <taxon>Acari</taxon>
        <taxon>Parasitiformes</taxon>
        <taxon>Ixodida</taxon>
        <taxon>Ixodoidea</taxon>
        <taxon>Ixodidae</taxon>
        <taxon>Ixodinae</taxon>
        <taxon>Ixodes</taxon>
    </lineage>
</organism>
<dbReference type="EMBL" id="DS793718">
    <property type="protein sequence ID" value="EEC10300.1"/>
    <property type="molecule type" value="Genomic_DNA"/>
</dbReference>
<dbReference type="EnsemblMetazoa" id="ISCW008150-RA">
    <property type="protein sequence ID" value="ISCW008150-PA"/>
    <property type="gene ID" value="ISCW008150"/>
</dbReference>
<dbReference type="EMBL" id="ABJB010267751">
    <property type="status" value="NOT_ANNOTATED_CDS"/>
    <property type="molecule type" value="Genomic_DNA"/>
</dbReference>
<feature type="compositionally biased region" description="Low complexity" evidence="1">
    <location>
        <begin position="41"/>
        <end position="53"/>
    </location>
</feature>
<protein>
    <submittedName>
        <fullName evidence="2 3">Uncharacterized protein</fullName>
    </submittedName>
</protein>
<feature type="compositionally biased region" description="Polar residues" evidence="1">
    <location>
        <begin position="109"/>
        <end position="118"/>
    </location>
</feature>
<dbReference type="VEuPathDB" id="VectorBase:ISCP_028699"/>
<evidence type="ECO:0000313" key="2">
    <source>
        <dbReference type="EMBL" id="EEC10300.1"/>
    </source>
</evidence>
<keyword evidence="4" id="KW-1185">Reference proteome</keyword>
<reference evidence="2 4" key="1">
    <citation type="submission" date="2008-03" db="EMBL/GenBank/DDBJ databases">
        <title>Annotation of Ixodes scapularis.</title>
        <authorList>
            <consortium name="Ixodes scapularis Genome Project Consortium"/>
            <person name="Caler E."/>
            <person name="Hannick L.I."/>
            <person name="Bidwell S."/>
            <person name="Joardar V."/>
            <person name="Thiagarajan M."/>
            <person name="Amedeo P."/>
            <person name="Galinsky K.J."/>
            <person name="Schobel S."/>
            <person name="Inman J."/>
            <person name="Hostetler J."/>
            <person name="Miller J."/>
            <person name="Hammond M."/>
            <person name="Megy K."/>
            <person name="Lawson D."/>
            <person name="Kodira C."/>
            <person name="Sutton G."/>
            <person name="Meyer J."/>
            <person name="Hill C.A."/>
            <person name="Birren B."/>
            <person name="Nene V."/>
            <person name="Collins F."/>
            <person name="Alarcon-Chaidez F."/>
            <person name="Wikel S."/>
            <person name="Strausberg R."/>
        </authorList>
    </citation>
    <scope>NUCLEOTIDE SEQUENCE [LARGE SCALE GENOMIC DNA]</scope>
    <source>
        <strain evidence="4">Wikel</strain>
        <strain evidence="2">Wikel colony</strain>
    </source>
</reference>
<dbReference type="EMBL" id="ABJB010755303">
    <property type="status" value="NOT_ANNOTATED_CDS"/>
    <property type="molecule type" value="Genomic_DNA"/>
</dbReference>
<dbReference type="VEuPathDB" id="VectorBase:ISCI008150"/>
<name>B7PUM8_IXOSC</name>
<dbReference type="PaxDb" id="6945-B7PUM8"/>
<sequence length="118" mass="11765">MLVRTRKPSSLGADAESAAAKEAGVGDGSRPGSPLASSLHGSNGTPAANGAAGNPPPLLRPPPGSPSQHAKASPAPLQQGPRSGSWSILQQPPPLIRPSPNMAAGAVHKSQQLHNNAL</sequence>
<dbReference type="VEuPathDB" id="VectorBase:ISCW008150"/>
<dbReference type="InParanoid" id="B7PUM8"/>
<reference evidence="3" key="2">
    <citation type="submission" date="2020-05" db="UniProtKB">
        <authorList>
            <consortium name="EnsemblMetazoa"/>
        </authorList>
    </citation>
    <scope>IDENTIFICATION</scope>
    <source>
        <strain evidence="3">wikel</strain>
    </source>
</reference>
<feature type="compositionally biased region" description="Low complexity" evidence="1">
    <location>
        <begin position="13"/>
        <end position="23"/>
    </location>
</feature>
<evidence type="ECO:0000313" key="4">
    <source>
        <dbReference type="Proteomes" id="UP000001555"/>
    </source>
</evidence>
<dbReference type="AlphaFoldDB" id="B7PUM8"/>
<dbReference type="HOGENOM" id="CLU_2075743_0_0_1"/>
<feature type="compositionally biased region" description="Pro residues" evidence="1">
    <location>
        <begin position="54"/>
        <end position="65"/>
    </location>
</feature>
<gene>
    <name evidence="2" type="ORF">IscW_ISCW008150</name>
</gene>